<keyword evidence="3" id="KW-0378">Hydrolase</keyword>
<dbReference type="InterPro" id="IPR051543">
    <property type="entry name" value="Serine_Peptidase_S9A"/>
</dbReference>
<evidence type="ECO:0000313" key="7">
    <source>
        <dbReference type="EMBL" id="RUO20595.1"/>
    </source>
</evidence>
<reference evidence="7 8" key="1">
    <citation type="journal article" date="2011" name="Front. Microbiol.">
        <title>Genomic signatures of strain selection and enhancement in Bacillus atrophaeus var. globigii, a historical biowarfare simulant.</title>
        <authorList>
            <person name="Gibbons H.S."/>
            <person name="Broomall S.M."/>
            <person name="McNew L.A."/>
            <person name="Daligault H."/>
            <person name="Chapman C."/>
            <person name="Bruce D."/>
            <person name="Karavis M."/>
            <person name="Krepps M."/>
            <person name="McGregor P.A."/>
            <person name="Hong C."/>
            <person name="Park K.H."/>
            <person name="Akmal A."/>
            <person name="Feldman A."/>
            <person name="Lin J.S."/>
            <person name="Chang W.E."/>
            <person name="Higgs B.W."/>
            <person name="Demirev P."/>
            <person name="Lindquist J."/>
            <person name="Liem A."/>
            <person name="Fochler E."/>
            <person name="Read T.D."/>
            <person name="Tapia R."/>
            <person name="Johnson S."/>
            <person name="Bishop-Lilly K.A."/>
            <person name="Detter C."/>
            <person name="Han C."/>
            <person name="Sozhamannan S."/>
            <person name="Rosenzweig C.N."/>
            <person name="Skowronski E.W."/>
        </authorList>
    </citation>
    <scope>NUCLEOTIDE SEQUENCE [LARGE SCALE GENOMIC DNA]</scope>
    <source>
        <strain evidence="7 8">AK5</strain>
    </source>
</reference>
<dbReference type="Gene3D" id="2.130.10.120">
    <property type="entry name" value="Prolyl oligopeptidase, N-terminal domain"/>
    <property type="match status" value="1"/>
</dbReference>
<dbReference type="InterPro" id="IPR023302">
    <property type="entry name" value="Pept_S9A_N"/>
</dbReference>
<dbReference type="SUPFAM" id="SSF53474">
    <property type="entry name" value="alpha/beta-Hydrolases"/>
    <property type="match status" value="1"/>
</dbReference>
<dbReference type="InterPro" id="IPR029058">
    <property type="entry name" value="AB_hydrolase_fold"/>
</dbReference>
<protein>
    <submittedName>
        <fullName evidence="7">Oligopeptidase B</fullName>
    </submittedName>
</protein>
<dbReference type="PROSITE" id="PS51257">
    <property type="entry name" value="PROKAR_LIPOPROTEIN"/>
    <property type="match status" value="1"/>
</dbReference>
<dbReference type="OrthoDB" id="9801421at2"/>
<dbReference type="Proteomes" id="UP000288212">
    <property type="component" value="Unassembled WGS sequence"/>
</dbReference>
<keyword evidence="4" id="KW-0720">Serine protease</keyword>
<dbReference type="Pfam" id="PF00326">
    <property type="entry name" value="Peptidase_S9"/>
    <property type="match status" value="1"/>
</dbReference>
<comment type="caution">
    <text evidence="7">The sequence shown here is derived from an EMBL/GenBank/DDBJ whole genome shotgun (WGS) entry which is preliminary data.</text>
</comment>
<evidence type="ECO:0000259" key="5">
    <source>
        <dbReference type="Pfam" id="PF00326"/>
    </source>
</evidence>
<dbReference type="Pfam" id="PF02897">
    <property type="entry name" value="Peptidase_S9_N"/>
    <property type="match status" value="1"/>
</dbReference>
<dbReference type="PANTHER" id="PTHR11757:SF19">
    <property type="entry name" value="PROLYL ENDOPEPTIDASE-LIKE"/>
    <property type="match status" value="1"/>
</dbReference>
<organism evidence="7 8">
    <name type="scientific">Aliidiomarina haloalkalitolerans</name>
    <dbReference type="NCBI Taxonomy" id="859059"/>
    <lineage>
        <taxon>Bacteria</taxon>
        <taxon>Pseudomonadati</taxon>
        <taxon>Pseudomonadota</taxon>
        <taxon>Gammaproteobacteria</taxon>
        <taxon>Alteromonadales</taxon>
        <taxon>Idiomarinaceae</taxon>
        <taxon>Aliidiomarina</taxon>
    </lineage>
</organism>
<evidence type="ECO:0000259" key="6">
    <source>
        <dbReference type="Pfam" id="PF02897"/>
    </source>
</evidence>
<keyword evidence="8" id="KW-1185">Reference proteome</keyword>
<dbReference type="RefSeq" id="WP_126791655.1">
    <property type="nucleotide sequence ID" value="NZ_PIPI01000002.1"/>
</dbReference>
<dbReference type="GO" id="GO:0006508">
    <property type="term" value="P:proteolysis"/>
    <property type="evidence" value="ECO:0007669"/>
    <property type="project" value="UniProtKB-KW"/>
</dbReference>
<evidence type="ECO:0000256" key="4">
    <source>
        <dbReference type="ARBA" id="ARBA00022825"/>
    </source>
</evidence>
<dbReference type="PANTHER" id="PTHR11757">
    <property type="entry name" value="PROTEASE FAMILY S9A OLIGOPEPTIDASE"/>
    <property type="match status" value="1"/>
</dbReference>
<evidence type="ECO:0000256" key="2">
    <source>
        <dbReference type="ARBA" id="ARBA00022670"/>
    </source>
</evidence>
<comment type="similarity">
    <text evidence="1">Belongs to the peptidase S9A family.</text>
</comment>
<feature type="domain" description="Peptidase S9A N-terminal" evidence="6">
    <location>
        <begin position="37"/>
        <end position="437"/>
    </location>
</feature>
<evidence type="ECO:0000256" key="3">
    <source>
        <dbReference type="ARBA" id="ARBA00022801"/>
    </source>
</evidence>
<dbReference type="FunFam" id="3.40.50.1820:FF:000005">
    <property type="entry name" value="Prolyl endopeptidase"/>
    <property type="match status" value="1"/>
</dbReference>
<feature type="domain" description="Peptidase S9 prolyl oligopeptidase catalytic" evidence="5">
    <location>
        <begin position="498"/>
        <end position="710"/>
    </location>
</feature>
<dbReference type="Gene3D" id="3.40.50.1820">
    <property type="entry name" value="alpha/beta hydrolase"/>
    <property type="match status" value="1"/>
</dbReference>
<dbReference type="InterPro" id="IPR001375">
    <property type="entry name" value="Peptidase_S9_cat"/>
</dbReference>
<evidence type="ECO:0000313" key="8">
    <source>
        <dbReference type="Proteomes" id="UP000288212"/>
    </source>
</evidence>
<dbReference type="InterPro" id="IPR002470">
    <property type="entry name" value="Peptidase_S9A"/>
</dbReference>
<sequence>MTHLIRLFSTTLLTLILIVGCGWGPRPEPSHTTLQPPVAKRVDYLVESPHGNRNDPYYWLRDDDRAAPEVLAYLEAENAYYRAYANQYENLIDDLEGEMLSRINQDDSSTPLHRGDYWYYSRFAEGKQYPIFVREDDEGTVETILDVNELAEGHAFMSVTNLTYSPDYRYVAYFVDTTGRRQYELRIRDLHSGEDLPDRLTGLSQSVAWAQDNKTLFVVENDPVTLLSTRVLKHRLGQPAEQAEVVYEELDNTFYLYVGNSTDLQFVQIYLSATVSSERWVLDAHNPDGEFQVIAPRERGLLYGAEHIDGRWIIRTDYEAPNFQLMQVAHEHIGDKARWQPLVPHDDDVFINSYLVFSNYLAINERSNGLLRIRLLPWDDFENPRFIAANEDAYMMRFEWNIDQFTNTLRYMYSSLTTPMVTYAYDMTTGEQSILKATEVPNYDASQYVTKRTWATARDGSQIPVTLLHHRDFVANGQAPLYQYAYGSYGSSMDPFFNSSVLSLVDRGFVYAIAHIRGGQEMGRHWYEDGKLLNKKNTFTDFIDVTDHLVNEGYAHADKVIAGGGSAGGLLIGAVANMAPERYLGLHAAVPFVDVVTTMLDESIPLTTNEFDEWGNPKEQEYYDYMLSYSPYDNVAAMDYPAILVTTGLHDSQVQYFEPAKWVARLRHLKTDDNVLLFRTNMTAGHGGSSGRFSALRERAEEYAFMLSLLD</sequence>
<evidence type="ECO:0000256" key="1">
    <source>
        <dbReference type="ARBA" id="ARBA00005228"/>
    </source>
</evidence>
<dbReference type="AlphaFoldDB" id="A0A432VVM1"/>
<proteinExistence type="inferred from homology"/>
<dbReference type="SUPFAM" id="SSF50993">
    <property type="entry name" value="Peptidase/esterase 'gauge' domain"/>
    <property type="match status" value="1"/>
</dbReference>
<gene>
    <name evidence="7" type="ORF">CWE06_04600</name>
</gene>
<dbReference type="PRINTS" id="PR00862">
    <property type="entry name" value="PROLIGOPTASE"/>
</dbReference>
<keyword evidence="2" id="KW-0645">Protease</keyword>
<dbReference type="GO" id="GO:0004252">
    <property type="term" value="F:serine-type endopeptidase activity"/>
    <property type="evidence" value="ECO:0007669"/>
    <property type="project" value="InterPro"/>
</dbReference>
<dbReference type="EMBL" id="PIPI01000002">
    <property type="protein sequence ID" value="RUO20595.1"/>
    <property type="molecule type" value="Genomic_DNA"/>
</dbReference>
<accession>A0A432VVM1</accession>
<name>A0A432VVM1_9GAMM</name>